<sequence length="550" mass="58972">MAFILLAWLMMGVEAAKTEYTVVRSNGIGDPGLFAFLVGLAVIILFQAARIVIGRLRDLHEGQEAEDKLLPDRTRDLRVMNASDDQYDNDCYSTLTPPAMVLDVGAANFRAGICGDDSPSIEGHSLLGISRATVTEGGSSTVHRKYLSGMSLYQGTPSLLKCSNVRPSVFYDQRSRQVRVDVEGLEAIAGLCFGGRGGLPKASSSPLLIVAPNNMSSIQRSQILEMAFERLNCPAVYMPRRASMAAFSHGQSCSIVLDIGASMSCCVPVMDGFVMHRPSVEYPLGGDTLDAFLMEKLLGASALRDLNSPQAAMRLQRIRDTKHTYCGRLSTAPIKAKQVQAIFGTFGARGGSPSPPSPDATGDYRLPDGTDLTSLRPPEDFARALPELLFDPTGFVSAANRVSSCLPRGAVPGSSLMSPINLAGFQGLHKMIMEVVPQIDVDVRSRVCQSITITGGQSCIENLPQRLRQCLGPASGGDSGVSSVPSLSRVRILVGETQAEQRAASWLGASVLGSLSSFQQLMITKKEWLEKGPARLGQNCTIASNERMPI</sequence>
<comment type="caution">
    <text evidence="9">The sequence shown here is derived from an EMBL/GenBank/DDBJ whole genome shotgun (WGS) entry which is preliminary data.</text>
</comment>
<keyword evidence="7" id="KW-1133">Transmembrane helix</keyword>
<dbReference type="Pfam" id="PF00022">
    <property type="entry name" value="Actin"/>
    <property type="match status" value="1"/>
</dbReference>
<dbReference type="SUPFAM" id="SSF53067">
    <property type="entry name" value="Actin-like ATPase domain"/>
    <property type="match status" value="2"/>
</dbReference>
<reference evidence="9 10" key="1">
    <citation type="submission" date="2020-04" db="EMBL/GenBank/DDBJ databases">
        <title>Perkinsus chesapeaki whole genome sequence.</title>
        <authorList>
            <person name="Bogema D.R."/>
        </authorList>
    </citation>
    <scope>NUCLEOTIDE SEQUENCE [LARGE SCALE GENOMIC DNA]</scope>
    <source>
        <strain evidence="9">ATCC PRA-425</strain>
    </source>
</reference>
<feature type="signal peptide" evidence="8">
    <location>
        <begin position="1"/>
        <end position="15"/>
    </location>
</feature>
<dbReference type="Gene3D" id="3.90.640.10">
    <property type="entry name" value="Actin, Chain A, domain 4"/>
    <property type="match status" value="1"/>
</dbReference>
<keyword evidence="10" id="KW-1185">Reference proteome</keyword>
<dbReference type="FunFam" id="3.30.420.40:FF:000058">
    <property type="entry name" value="Putative actin-related protein 5"/>
    <property type="match status" value="1"/>
</dbReference>
<feature type="chain" id="PRO_5029498195" evidence="8">
    <location>
        <begin position="16"/>
        <end position="550"/>
    </location>
</feature>
<dbReference type="SMART" id="SM00268">
    <property type="entry name" value="ACTIN"/>
    <property type="match status" value="1"/>
</dbReference>
<evidence type="ECO:0000256" key="7">
    <source>
        <dbReference type="SAM" id="Phobius"/>
    </source>
</evidence>
<keyword evidence="4" id="KW-0067">ATP-binding</keyword>
<organism evidence="9 10">
    <name type="scientific">Perkinsus chesapeaki</name>
    <name type="common">Clam parasite</name>
    <name type="synonym">Perkinsus andrewsi</name>
    <dbReference type="NCBI Taxonomy" id="330153"/>
    <lineage>
        <taxon>Eukaryota</taxon>
        <taxon>Sar</taxon>
        <taxon>Alveolata</taxon>
        <taxon>Perkinsozoa</taxon>
        <taxon>Perkinsea</taxon>
        <taxon>Perkinsida</taxon>
        <taxon>Perkinsidae</taxon>
        <taxon>Perkinsus</taxon>
    </lineage>
</organism>
<dbReference type="Gene3D" id="3.30.420.40">
    <property type="match status" value="2"/>
</dbReference>
<comment type="catalytic activity">
    <reaction evidence="5">
        <text>ATP + H2O = ADP + phosphate + H(+)</text>
        <dbReference type="Rhea" id="RHEA:13065"/>
        <dbReference type="ChEBI" id="CHEBI:15377"/>
        <dbReference type="ChEBI" id="CHEBI:15378"/>
        <dbReference type="ChEBI" id="CHEBI:30616"/>
        <dbReference type="ChEBI" id="CHEBI:43474"/>
        <dbReference type="ChEBI" id="CHEBI:456216"/>
    </reaction>
</comment>
<proteinExistence type="inferred from homology"/>
<dbReference type="AlphaFoldDB" id="A0A7J6M6C4"/>
<name>A0A7J6M6C4_PERCH</name>
<dbReference type="PANTHER" id="PTHR11937">
    <property type="entry name" value="ACTIN"/>
    <property type="match status" value="1"/>
</dbReference>
<dbReference type="InterPro" id="IPR004000">
    <property type="entry name" value="Actin"/>
</dbReference>
<evidence type="ECO:0000256" key="8">
    <source>
        <dbReference type="SAM" id="SignalP"/>
    </source>
</evidence>
<dbReference type="OrthoDB" id="5132116at2759"/>
<protein>
    <submittedName>
        <fullName evidence="9">Actin-like 6A</fullName>
    </submittedName>
</protein>
<keyword evidence="3" id="KW-0378">Hydrolase</keyword>
<evidence type="ECO:0000313" key="9">
    <source>
        <dbReference type="EMBL" id="KAF4667015.1"/>
    </source>
</evidence>
<dbReference type="EMBL" id="JAAPAO010000221">
    <property type="protein sequence ID" value="KAF4667015.1"/>
    <property type="molecule type" value="Genomic_DNA"/>
</dbReference>
<dbReference type="GO" id="GO:0016787">
    <property type="term" value="F:hydrolase activity"/>
    <property type="evidence" value="ECO:0007669"/>
    <property type="project" value="UniProtKB-KW"/>
</dbReference>
<keyword evidence="8" id="KW-0732">Signal</keyword>
<evidence type="ECO:0000256" key="6">
    <source>
        <dbReference type="RuleBase" id="RU000487"/>
    </source>
</evidence>
<dbReference type="InterPro" id="IPR043129">
    <property type="entry name" value="ATPase_NBD"/>
</dbReference>
<evidence type="ECO:0000256" key="5">
    <source>
        <dbReference type="ARBA" id="ARBA00049360"/>
    </source>
</evidence>
<keyword evidence="7" id="KW-0472">Membrane</keyword>
<keyword evidence="2" id="KW-0547">Nucleotide-binding</keyword>
<evidence type="ECO:0000256" key="4">
    <source>
        <dbReference type="ARBA" id="ARBA00022840"/>
    </source>
</evidence>
<dbReference type="Proteomes" id="UP000591131">
    <property type="component" value="Unassembled WGS sequence"/>
</dbReference>
<evidence type="ECO:0000256" key="2">
    <source>
        <dbReference type="ARBA" id="ARBA00022741"/>
    </source>
</evidence>
<gene>
    <name evidence="9" type="primary">ACTL6A</name>
    <name evidence="9" type="ORF">FOL47_003805</name>
</gene>
<keyword evidence="7" id="KW-0812">Transmembrane</keyword>
<dbReference type="GO" id="GO:0005524">
    <property type="term" value="F:ATP binding"/>
    <property type="evidence" value="ECO:0007669"/>
    <property type="project" value="UniProtKB-KW"/>
</dbReference>
<evidence type="ECO:0000256" key="3">
    <source>
        <dbReference type="ARBA" id="ARBA00022801"/>
    </source>
</evidence>
<feature type="transmembrane region" description="Helical" evidence="7">
    <location>
        <begin position="31"/>
        <end position="53"/>
    </location>
</feature>
<comment type="similarity">
    <text evidence="1 6">Belongs to the actin family.</text>
</comment>
<evidence type="ECO:0000313" key="10">
    <source>
        <dbReference type="Proteomes" id="UP000591131"/>
    </source>
</evidence>
<evidence type="ECO:0000256" key="1">
    <source>
        <dbReference type="ARBA" id="ARBA00006752"/>
    </source>
</evidence>
<accession>A0A7J6M6C4</accession>